<evidence type="ECO:0000313" key="4">
    <source>
        <dbReference type="Proteomes" id="UP000799118"/>
    </source>
</evidence>
<protein>
    <submittedName>
        <fullName evidence="3">Uncharacterized protein</fullName>
    </submittedName>
</protein>
<gene>
    <name evidence="3" type="ORF">BT96DRAFT_1019368</name>
</gene>
<feature type="chain" id="PRO_5025611415" evidence="2">
    <location>
        <begin position="19"/>
        <end position="121"/>
    </location>
</feature>
<accession>A0A6A4HNV6</accession>
<evidence type="ECO:0000256" key="2">
    <source>
        <dbReference type="SAM" id="SignalP"/>
    </source>
</evidence>
<name>A0A6A4HNV6_9AGAR</name>
<proteinExistence type="predicted"/>
<evidence type="ECO:0000256" key="1">
    <source>
        <dbReference type="SAM" id="MobiDB-lite"/>
    </source>
</evidence>
<feature type="region of interest" description="Disordered" evidence="1">
    <location>
        <begin position="23"/>
        <end position="121"/>
    </location>
</feature>
<feature type="signal peptide" evidence="2">
    <location>
        <begin position="1"/>
        <end position="18"/>
    </location>
</feature>
<organism evidence="3 4">
    <name type="scientific">Gymnopus androsaceus JB14</name>
    <dbReference type="NCBI Taxonomy" id="1447944"/>
    <lineage>
        <taxon>Eukaryota</taxon>
        <taxon>Fungi</taxon>
        <taxon>Dikarya</taxon>
        <taxon>Basidiomycota</taxon>
        <taxon>Agaricomycotina</taxon>
        <taxon>Agaricomycetes</taxon>
        <taxon>Agaricomycetidae</taxon>
        <taxon>Agaricales</taxon>
        <taxon>Marasmiineae</taxon>
        <taxon>Omphalotaceae</taxon>
        <taxon>Gymnopus</taxon>
    </lineage>
</organism>
<feature type="compositionally biased region" description="Polar residues" evidence="1">
    <location>
        <begin position="84"/>
        <end position="112"/>
    </location>
</feature>
<dbReference type="AlphaFoldDB" id="A0A6A4HNV6"/>
<reference evidence="3" key="1">
    <citation type="journal article" date="2019" name="Environ. Microbiol.">
        <title>Fungal ecological strategies reflected in gene transcription - a case study of two litter decomposers.</title>
        <authorList>
            <person name="Barbi F."/>
            <person name="Kohler A."/>
            <person name="Barry K."/>
            <person name="Baskaran P."/>
            <person name="Daum C."/>
            <person name="Fauchery L."/>
            <person name="Ihrmark K."/>
            <person name="Kuo A."/>
            <person name="LaButti K."/>
            <person name="Lipzen A."/>
            <person name="Morin E."/>
            <person name="Grigoriev I.V."/>
            <person name="Henrissat B."/>
            <person name="Lindahl B."/>
            <person name="Martin F."/>
        </authorList>
    </citation>
    <scope>NUCLEOTIDE SEQUENCE</scope>
    <source>
        <strain evidence="3">JB14</strain>
    </source>
</reference>
<keyword evidence="4" id="KW-1185">Reference proteome</keyword>
<evidence type="ECO:0000313" key="3">
    <source>
        <dbReference type="EMBL" id="KAE9399703.1"/>
    </source>
</evidence>
<dbReference type="Proteomes" id="UP000799118">
    <property type="component" value="Unassembled WGS sequence"/>
</dbReference>
<feature type="compositionally biased region" description="Pro residues" evidence="1">
    <location>
        <begin position="49"/>
        <end position="60"/>
    </location>
</feature>
<keyword evidence="2" id="KW-0732">Signal</keyword>
<sequence length="121" mass="13820">MSSIHLFLLFSLHPMSSSETYRLVDSQSQPMTHRPSESFSWDDAFDPEPYGPPRPAPYPPRHYEPSQPYDPPQYIKPPQLGSAWESQSSVHLPLDQNSRTQMGRTPSPTPSEARQRNVDID</sequence>
<dbReference type="EMBL" id="ML769466">
    <property type="protein sequence ID" value="KAE9399703.1"/>
    <property type="molecule type" value="Genomic_DNA"/>
</dbReference>